<evidence type="ECO:0000259" key="2">
    <source>
        <dbReference type="SMART" id="SM01054"/>
    </source>
</evidence>
<dbReference type="Proteomes" id="UP000087766">
    <property type="component" value="Chromosome 1"/>
</dbReference>
<dbReference type="RefSeq" id="XP_014501345.1">
    <property type="nucleotide sequence ID" value="XM_014645859.2"/>
</dbReference>
<evidence type="ECO:0000256" key="1">
    <source>
        <dbReference type="SAM" id="MobiDB-lite"/>
    </source>
</evidence>
<dbReference type="OrthoDB" id="766386at2759"/>
<proteinExistence type="predicted"/>
<feature type="region of interest" description="Disordered" evidence="1">
    <location>
        <begin position="367"/>
        <end position="492"/>
    </location>
</feature>
<keyword evidence="3" id="KW-1185">Reference proteome</keyword>
<feature type="region of interest" description="Disordered" evidence="1">
    <location>
        <begin position="1"/>
        <end position="38"/>
    </location>
</feature>
<feature type="compositionally biased region" description="Low complexity" evidence="1">
    <location>
        <begin position="428"/>
        <end position="440"/>
    </location>
</feature>
<reference evidence="4" key="2">
    <citation type="submission" date="2025-08" db="UniProtKB">
        <authorList>
            <consortium name="RefSeq"/>
        </authorList>
    </citation>
    <scope>IDENTIFICATION</scope>
    <source>
        <tissue evidence="4">Leaf</tissue>
    </source>
</reference>
<dbReference type="InterPro" id="IPR012417">
    <property type="entry name" value="CaM-bd_dom_pln"/>
</dbReference>
<feature type="compositionally biased region" description="Basic and acidic residues" evidence="1">
    <location>
        <begin position="380"/>
        <end position="406"/>
    </location>
</feature>
<accession>A0A1S3U5X6</accession>
<feature type="domain" description="Calmodulin-binding" evidence="2">
    <location>
        <begin position="500"/>
        <end position="613"/>
    </location>
</feature>
<dbReference type="GeneID" id="106762105"/>
<feature type="region of interest" description="Disordered" evidence="1">
    <location>
        <begin position="163"/>
        <end position="270"/>
    </location>
</feature>
<reference evidence="3" key="1">
    <citation type="journal article" date="2014" name="Nat. Commun.">
        <title>Genome sequence of mungbean and insights into evolution within Vigna species.</title>
        <authorList>
            <person name="Kang Y.J."/>
            <person name="Kim S.K."/>
            <person name="Kim M.Y."/>
            <person name="Lestari P."/>
            <person name="Kim K.H."/>
            <person name="Ha B.K."/>
            <person name="Jun T.H."/>
            <person name="Hwang W.J."/>
            <person name="Lee T."/>
            <person name="Lee J."/>
            <person name="Shim S."/>
            <person name="Yoon M.Y."/>
            <person name="Jang Y.E."/>
            <person name="Han K.S."/>
            <person name="Taeprayoon P."/>
            <person name="Yoon N."/>
            <person name="Somta P."/>
            <person name="Tanya P."/>
            <person name="Kim K.S."/>
            <person name="Gwag J.G."/>
            <person name="Moon J.K."/>
            <person name="Lee Y.H."/>
            <person name="Park B.S."/>
            <person name="Bombarely A."/>
            <person name="Doyle J.J."/>
            <person name="Jackson S.A."/>
            <person name="Schafleitner R."/>
            <person name="Srinives P."/>
            <person name="Varshney R.K."/>
            <person name="Lee S.H."/>
        </authorList>
    </citation>
    <scope>NUCLEOTIDE SEQUENCE [LARGE SCALE GENOMIC DNA]</scope>
    <source>
        <strain evidence="3">cv. VC1973A</strain>
    </source>
</reference>
<evidence type="ECO:0000313" key="3">
    <source>
        <dbReference type="Proteomes" id="UP000087766"/>
    </source>
</evidence>
<dbReference type="GO" id="GO:0005516">
    <property type="term" value="F:calmodulin binding"/>
    <property type="evidence" value="ECO:0007669"/>
    <property type="project" value="InterPro"/>
</dbReference>
<feature type="compositionally biased region" description="Polar residues" evidence="1">
    <location>
        <begin position="261"/>
        <end position="270"/>
    </location>
</feature>
<dbReference type="PANTHER" id="PTHR33349">
    <property type="entry name" value="EMB|CAB62594.1"/>
    <property type="match status" value="1"/>
</dbReference>
<dbReference type="STRING" id="3916.A0A1S3U5X6"/>
<gene>
    <name evidence="4" type="primary">LOC106762105</name>
</gene>
<dbReference type="Gramene" id="Vradi01g07520.1">
    <property type="protein sequence ID" value="Vradi01g07520.1"/>
    <property type="gene ID" value="Vradi01g07520"/>
</dbReference>
<dbReference type="AlphaFoldDB" id="A0A1S3U5X6"/>
<dbReference type="Pfam" id="PF07839">
    <property type="entry name" value="CaM_binding"/>
    <property type="match status" value="1"/>
</dbReference>
<dbReference type="PANTHER" id="PTHR33349:SF1">
    <property type="entry name" value="EMB|CAB62594.1"/>
    <property type="match status" value="1"/>
</dbReference>
<organism evidence="3 4">
    <name type="scientific">Vigna radiata var. radiata</name>
    <name type="common">Mung bean</name>
    <name type="synonym">Phaseolus aureus</name>
    <dbReference type="NCBI Taxonomy" id="3916"/>
    <lineage>
        <taxon>Eukaryota</taxon>
        <taxon>Viridiplantae</taxon>
        <taxon>Streptophyta</taxon>
        <taxon>Embryophyta</taxon>
        <taxon>Tracheophyta</taxon>
        <taxon>Spermatophyta</taxon>
        <taxon>Magnoliopsida</taxon>
        <taxon>eudicotyledons</taxon>
        <taxon>Gunneridae</taxon>
        <taxon>Pentapetalae</taxon>
        <taxon>rosids</taxon>
        <taxon>fabids</taxon>
        <taxon>Fabales</taxon>
        <taxon>Fabaceae</taxon>
        <taxon>Papilionoideae</taxon>
        <taxon>50 kb inversion clade</taxon>
        <taxon>NPAAA clade</taxon>
        <taxon>indigoferoid/millettioid clade</taxon>
        <taxon>Phaseoleae</taxon>
        <taxon>Vigna</taxon>
    </lineage>
</organism>
<sequence length="625" mass="69239">MANESGELPVTPEVTNSPVVEKRRHLPDKASSGSSVEKAVPNYLRASTGSCHDFCKYGKKHEQEMKERRSIPHRARRKQLHQSLEGGVGGITAISVARLSASVDSKLTKVSTRKLKESVDSKMISDTSATSKKKLLTKSFDSPKESGNEVIVNQRKLWLAKVKPSVVRSLTSPSKKQEISSVKEVLSPSKSASKKVGTPSKSTSRKVDSPSKPTSRKVEAPSKSTSRKVEVPSESMANKMDSLLKPTFNEMGNPSKPISKVKTSSKPSSYVVKTSSQLSSLKGKEAKSFEKRVPSLNLSSARKKRISSMNNSDGNDGQIYNKIKLEKGATSSKAGSKKLIAPQKALLSPRASLRRVSSINSRKLKSLKIASNLKHQQTAKKVEHKEDDNNEVEEKTLYVIKMESENKPLQSDQNENYDDESYVPQLLSPKSSISSVSKSFSEGDQEESEYTTSEYEKDEQDSFSGNHEVECIEKEKTLEDERKSKSTKNGVAYSKIKDNKMVKLKFRRGKVVENQTEISSPRRIKFRRAKGLGGRVNVKVDTRKSFERHETCADSNDVATAPEKVILRHQDMQDKKDAQGLFNNVIEETASKLAETRKSKVKALVGAFETVISLQEKKPSANTLS</sequence>
<name>A0A1S3U5X6_VIGRR</name>
<protein>
    <submittedName>
        <fullName evidence="4">Uncharacterized protein LOC106762105</fullName>
    </submittedName>
</protein>
<dbReference type="SMART" id="SM01054">
    <property type="entry name" value="CaM_binding"/>
    <property type="match status" value="1"/>
</dbReference>
<evidence type="ECO:0000313" key="4">
    <source>
        <dbReference type="RefSeq" id="XP_014501345.1"/>
    </source>
</evidence>
<feature type="compositionally biased region" description="Basic and acidic residues" evidence="1">
    <location>
        <begin position="467"/>
        <end position="484"/>
    </location>
</feature>
<dbReference type="KEGG" id="vra:106762105"/>